<evidence type="ECO:0000256" key="1">
    <source>
        <dbReference type="PROSITE-ProRule" id="PRU00703"/>
    </source>
</evidence>
<dbReference type="Pfam" id="PF00563">
    <property type="entry name" value="EAL"/>
    <property type="match status" value="1"/>
</dbReference>
<reference evidence="5 6" key="1">
    <citation type="submission" date="2017-11" db="EMBL/GenBank/DDBJ databases">
        <title>Effect of PGPRs.</title>
        <authorList>
            <person name="Oliva R."/>
            <person name="Nong J."/>
            <person name="Roman V."/>
        </authorList>
    </citation>
    <scope>NUCLEOTIDE SEQUENCE [LARGE SCALE GENOMIC DNA]</scope>
    <source>
        <strain evidence="5">Inb918</strain>
    </source>
</reference>
<dbReference type="InterPro" id="IPR035919">
    <property type="entry name" value="EAL_sf"/>
</dbReference>
<dbReference type="InterPro" id="IPR050706">
    <property type="entry name" value="Cyclic-di-GMP_PDE-like"/>
</dbReference>
<evidence type="ECO:0000259" key="4">
    <source>
        <dbReference type="PROSITE" id="PS51371"/>
    </source>
</evidence>
<dbReference type="SUPFAM" id="SSF141868">
    <property type="entry name" value="EAL domain-like"/>
    <property type="match status" value="1"/>
</dbReference>
<protein>
    <submittedName>
        <fullName evidence="5">Diguanylate phosphodiesterase</fullName>
    </submittedName>
</protein>
<dbReference type="PANTHER" id="PTHR33121:SF76">
    <property type="entry name" value="SIGNALING PROTEIN"/>
    <property type="match status" value="1"/>
</dbReference>
<accession>A0A3T0JRN1</accession>
<evidence type="ECO:0000313" key="6">
    <source>
        <dbReference type="Proteomes" id="UP000282760"/>
    </source>
</evidence>
<dbReference type="GO" id="GO:0071111">
    <property type="term" value="F:cyclic-guanylate-specific phosphodiesterase activity"/>
    <property type="evidence" value="ECO:0007669"/>
    <property type="project" value="InterPro"/>
</dbReference>
<gene>
    <name evidence="5" type="ORF">CT157_08825</name>
</gene>
<dbReference type="Pfam" id="PF00990">
    <property type="entry name" value="GGDEF"/>
    <property type="match status" value="1"/>
</dbReference>
<dbReference type="InterPro" id="IPR000160">
    <property type="entry name" value="GGDEF_dom"/>
</dbReference>
<dbReference type="InterPro" id="IPR001633">
    <property type="entry name" value="EAL_dom"/>
</dbReference>
<feature type="domain" description="GGDEF" evidence="3">
    <location>
        <begin position="428"/>
        <end position="581"/>
    </location>
</feature>
<keyword evidence="1" id="KW-0129">CBS domain</keyword>
<dbReference type="SUPFAM" id="SSF54631">
    <property type="entry name" value="CBS-domain pair"/>
    <property type="match status" value="1"/>
</dbReference>
<dbReference type="EMBL" id="CP024646">
    <property type="protein sequence ID" value="AZV26104.1"/>
    <property type="molecule type" value="Genomic_DNA"/>
</dbReference>
<dbReference type="InterPro" id="IPR046342">
    <property type="entry name" value="CBS_dom_sf"/>
</dbReference>
<dbReference type="InterPro" id="IPR000644">
    <property type="entry name" value="CBS_dom"/>
</dbReference>
<evidence type="ECO:0000259" key="3">
    <source>
        <dbReference type="PROSITE" id="PS50887"/>
    </source>
</evidence>
<dbReference type="SMART" id="SM00052">
    <property type="entry name" value="EAL"/>
    <property type="match status" value="1"/>
</dbReference>
<dbReference type="InterPro" id="IPR043128">
    <property type="entry name" value="Rev_trsase/Diguanyl_cyclase"/>
</dbReference>
<dbReference type="AlphaFoldDB" id="A0A3T0JRN1"/>
<feature type="domain" description="EAL" evidence="2">
    <location>
        <begin position="3"/>
        <end position="253"/>
    </location>
</feature>
<organism evidence="5 6">
    <name type="scientific">Pseudomonas syringae</name>
    <dbReference type="NCBI Taxonomy" id="317"/>
    <lineage>
        <taxon>Bacteria</taxon>
        <taxon>Pseudomonadati</taxon>
        <taxon>Pseudomonadota</taxon>
        <taxon>Gammaproteobacteria</taxon>
        <taxon>Pseudomonadales</taxon>
        <taxon>Pseudomonadaceae</taxon>
        <taxon>Pseudomonas</taxon>
    </lineage>
</organism>
<dbReference type="PROSITE" id="PS50883">
    <property type="entry name" value="EAL"/>
    <property type="match status" value="1"/>
</dbReference>
<name>A0A3T0JRN1_PSESX</name>
<dbReference type="Gene3D" id="3.30.70.270">
    <property type="match status" value="1"/>
</dbReference>
<dbReference type="CDD" id="cd01949">
    <property type="entry name" value="GGDEF"/>
    <property type="match status" value="1"/>
</dbReference>
<proteinExistence type="predicted"/>
<dbReference type="PANTHER" id="PTHR33121">
    <property type="entry name" value="CYCLIC DI-GMP PHOSPHODIESTERASE PDEF"/>
    <property type="match status" value="1"/>
</dbReference>
<evidence type="ECO:0000259" key="2">
    <source>
        <dbReference type="PROSITE" id="PS50883"/>
    </source>
</evidence>
<dbReference type="PROSITE" id="PS50887">
    <property type="entry name" value="GGDEF"/>
    <property type="match status" value="1"/>
</dbReference>
<sequence length="596" mass="66358">MTTTEQLSALSSILTQSGLHSLFQPIICLSERRILGYEALTRGPSNSPLHSPIALFAVARQAGRLSELEIACRQSACRRFNEQQLPGKLFLNVSPESLLEAAHQPGRTLQLLQDFGIPPSQVVIELTEQTPIDDFQLLQTALHHYRAMGFSIALDDLGAGYSSLRLWSELRPDYVKIDRHFIDGIHQDALKREFVGSILQIAKASRAQVIAEGIELPEELAVLTEMGVDLVQGYLLGRPQEHPPRDARALMPKHDSSAVALNDEGSDLSALLNDQPAVNRDTPTATVLEAFRRQANLNSLAVLDEQGQPCGIVHRHSLSDALLKPFATDLFARKPISRLMNDDFLAVEMSQSLQQVSRLITSRARQRIEEDFIITLNGSYLGLGRVIDVLKLITELKIQQARYANPLTLLPGNVPIQQCLTRLLQQGRESVICYVDIDSFKPFNDIYGYGRGDEVLLCLAQCLNERVDPSRDFVGHIGGDDFLLVLGPEDWRKRLNQLLDDFQSQCRRFYRPEHLEAGCFVAPNRQGIRQEFPLLSLSIGVVHLHPEACAQLDASQLAEMASQAKHHAKNVPGYSVHLIDSLFAQPPTEALTLGHR</sequence>
<dbReference type="CDD" id="cd01948">
    <property type="entry name" value="EAL"/>
    <property type="match status" value="1"/>
</dbReference>
<dbReference type="Gene3D" id="3.20.20.450">
    <property type="entry name" value="EAL domain"/>
    <property type="match status" value="1"/>
</dbReference>
<dbReference type="PROSITE" id="PS51371">
    <property type="entry name" value="CBS"/>
    <property type="match status" value="1"/>
</dbReference>
<dbReference type="NCBIfam" id="TIGR00254">
    <property type="entry name" value="GGDEF"/>
    <property type="match status" value="1"/>
</dbReference>
<evidence type="ECO:0000313" key="5">
    <source>
        <dbReference type="EMBL" id="AZV26104.1"/>
    </source>
</evidence>
<dbReference type="Gene3D" id="3.10.580.10">
    <property type="entry name" value="CBS-domain"/>
    <property type="match status" value="1"/>
</dbReference>
<dbReference type="SUPFAM" id="SSF55073">
    <property type="entry name" value="Nucleotide cyclase"/>
    <property type="match status" value="1"/>
</dbReference>
<dbReference type="Proteomes" id="UP000282760">
    <property type="component" value="Chromosome"/>
</dbReference>
<dbReference type="InterPro" id="IPR029787">
    <property type="entry name" value="Nucleotide_cyclase"/>
</dbReference>
<dbReference type="SMART" id="SM00267">
    <property type="entry name" value="GGDEF"/>
    <property type="match status" value="1"/>
</dbReference>
<feature type="domain" description="CBS" evidence="4">
    <location>
        <begin position="271"/>
        <end position="330"/>
    </location>
</feature>
<dbReference type="Pfam" id="PF00571">
    <property type="entry name" value="CBS"/>
    <property type="match status" value="1"/>
</dbReference>